<evidence type="ECO:0000313" key="2">
    <source>
        <dbReference type="Proteomes" id="UP001283361"/>
    </source>
</evidence>
<reference evidence="1" key="1">
    <citation type="journal article" date="2023" name="G3 (Bethesda)">
        <title>A reference genome for the long-term kleptoplast-retaining sea slug Elysia crispata morphotype clarki.</title>
        <authorList>
            <person name="Eastman K.E."/>
            <person name="Pendleton A.L."/>
            <person name="Shaikh M.A."/>
            <person name="Suttiyut T."/>
            <person name="Ogas R."/>
            <person name="Tomko P."/>
            <person name="Gavelis G."/>
            <person name="Widhalm J.R."/>
            <person name="Wisecaver J.H."/>
        </authorList>
    </citation>
    <scope>NUCLEOTIDE SEQUENCE</scope>
    <source>
        <strain evidence="1">ECLA1</strain>
    </source>
</reference>
<sequence length="225" mass="25541">MRYVERYDNTIVMERRWSCCSQVYIFEPLALILDYPGFMTIPSVETPQLDRSTDLVELKGNILGPAQGRFTELQRFPSSRQIVGFELLKIEETVSERHRDNSIYGHELMDLNDVYIDPSAFLQQPENQKVQACVYGTQFLHSAEKVHLTQTCKQNSKPDYDQSCQAGIAGTGSTIKIENLTKVSHVRPASLALVRQPRLKTFLRPSGGGSWDLVDAFSLLAIRQE</sequence>
<keyword evidence="2" id="KW-1185">Reference proteome</keyword>
<comment type="caution">
    <text evidence="1">The sequence shown here is derived from an EMBL/GenBank/DDBJ whole genome shotgun (WGS) entry which is preliminary data.</text>
</comment>
<dbReference type="EMBL" id="JAWDGP010001608">
    <property type="protein sequence ID" value="KAK3789948.1"/>
    <property type="molecule type" value="Genomic_DNA"/>
</dbReference>
<dbReference type="AlphaFoldDB" id="A0AAE1ALN1"/>
<dbReference type="Proteomes" id="UP001283361">
    <property type="component" value="Unassembled WGS sequence"/>
</dbReference>
<proteinExistence type="predicted"/>
<accession>A0AAE1ALN1</accession>
<gene>
    <name evidence="1" type="ORF">RRG08_052726</name>
</gene>
<protein>
    <submittedName>
        <fullName evidence="1">Uncharacterized protein</fullName>
    </submittedName>
</protein>
<organism evidence="1 2">
    <name type="scientific">Elysia crispata</name>
    <name type="common">lettuce slug</name>
    <dbReference type="NCBI Taxonomy" id="231223"/>
    <lineage>
        <taxon>Eukaryota</taxon>
        <taxon>Metazoa</taxon>
        <taxon>Spiralia</taxon>
        <taxon>Lophotrochozoa</taxon>
        <taxon>Mollusca</taxon>
        <taxon>Gastropoda</taxon>
        <taxon>Heterobranchia</taxon>
        <taxon>Euthyneura</taxon>
        <taxon>Panpulmonata</taxon>
        <taxon>Sacoglossa</taxon>
        <taxon>Placobranchoidea</taxon>
        <taxon>Plakobranchidae</taxon>
        <taxon>Elysia</taxon>
    </lineage>
</organism>
<evidence type="ECO:0000313" key="1">
    <source>
        <dbReference type="EMBL" id="KAK3789948.1"/>
    </source>
</evidence>
<name>A0AAE1ALN1_9GAST</name>